<evidence type="ECO:0000256" key="3">
    <source>
        <dbReference type="ARBA" id="ARBA00022512"/>
    </source>
</evidence>
<name>H0R4S2_9ACTN</name>
<dbReference type="InterPro" id="IPR002347">
    <property type="entry name" value="SDR_fam"/>
</dbReference>
<dbReference type="Pfam" id="PF13561">
    <property type="entry name" value="adh_short_C2"/>
    <property type="match status" value="1"/>
</dbReference>
<evidence type="ECO:0000313" key="7">
    <source>
        <dbReference type="EMBL" id="GAB20073.1"/>
    </source>
</evidence>
<dbReference type="SMART" id="SM00822">
    <property type="entry name" value="PKS_KR"/>
    <property type="match status" value="1"/>
</dbReference>
<dbReference type="PRINTS" id="PR00081">
    <property type="entry name" value="GDHRDH"/>
</dbReference>
<protein>
    <recommendedName>
        <fullName evidence="4">3-oxoacyl-[acyl-carrier-protein] reductase MabA</fullName>
    </recommendedName>
</protein>
<dbReference type="InterPro" id="IPR057326">
    <property type="entry name" value="KR_dom"/>
</dbReference>
<keyword evidence="8" id="KW-1185">Reference proteome</keyword>
<comment type="caution">
    <text evidence="7">The sequence shown here is derived from an EMBL/GenBank/DDBJ whole genome shotgun (WGS) entry which is preliminary data.</text>
</comment>
<sequence>MPTMDKQRVALVTGGSGGIGRQIVKQLAGDGFRVVLTYNRSGGEAASQVKEYTSAGLAVEAAQVDLADSDELSRFLDEFVGDYQKVDVLVHAAAHGVFTSLPKLVDRKYDDYLKTFAVNTHALTQLVAWCGKSMADNGRVVNVSSVNSAVGMYGSAAYSGSKAAAEAIIRVAARELGPRGITCNTVQLGLVETESMRAVVNQQAVDWYALQAALGRIGTPEEAAGLISHLVSEGSSWTTGQTIRMDGGYHF</sequence>
<dbReference type="InterPro" id="IPR050259">
    <property type="entry name" value="SDR"/>
</dbReference>
<reference evidence="7 8" key="1">
    <citation type="submission" date="2011-12" db="EMBL/GenBank/DDBJ databases">
        <title>Whole genome shotgun sequence of Gordonia effusa NBRC 100432.</title>
        <authorList>
            <person name="Yoshida I."/>
            <person name="Takarada H."/>
            <person name="Hosoyama A."/>
            <person name="Tsuchikane K."/>
            <person name="Katsumata H."/>
            <person name="Yamazaki S."/>
            <person name="Fujita N."/>
        </authorList>
    </citation>
    <scope>NUCLEOTIDE SEQUENCE [LARGE SCALE GENOMIC DNA]</scope>
    <source>
        <strain evidence="7 8">NBRC 100432</strain>
    </source>
</reference>
<accession>H0R4S2</accession>
<dbReference type="GO" id="GO:0004316">
    <property type="term" value="F:3-oxoacyl-[acyl-carrier-protein] reductase (NADPH) activity"/>
    <property type="evidence" value="ECO:0007669"/>
    <property type="project" value="UniProtKB-EC"/>
</dbReference>
<dbReference type="eggNOG" id="COG1028">
    <property type="taxonomic scope" value="Bacteria"/>
</dbReference>
<dbReference type="InterPro" id="IPR036291">
    <property type="entry name" value="NAD(P)-bd_dom_sf"/>
</dbReference>
<dbReference type="PROSITE" id="PS00061">
    <property type="entry name" value="ADH_SHORT"/>
    <property type="match status" value="1"/>
</dbReference>
<comment type="subcellular location">
    <subcellularLocation>
        <location evidence="1">Secreted</location>
        <location evidence="1">Cell wall</location>
    </subcellularLocation>
</comment>
<keyword evidence="3" id="KW-0134">Cell wall</keyword>
<proteinExistence type="inferred from homology"/>
<comment type="catalytic activity">
    <reaction evidence="5">
        <text>a (3R)-hydroxyacyl-[ACP] + NADP(+) = a 3-oxoacyl-[ACP] + NADPH + H(+)</text>
        <dbReference type="Rhea" id="RHEA:17397"/>
        <dbReference type="Rhea" id="RHEA-COMP:9916"/>
        <dbReference type="Rhea" id="RHEA-COMP:9945"/>
        <dbReference type="ChEBI" id="CHEBI:15378"/>
        <dbReference type="ChEBI" id="CHEBI:57783"/>
        <dbReference type="ChEBI" id="CHEBI:58349"/>
        <dbReference type="ChEBI" id="CHEBI:78776"/>
        <dbReference type="ChEBI" id="CHEBI:78827"/>
        <dbReference type="EC" id="1.1.1.100"/>
    </reaction>
    <physiologicalReaction direction="right-to-left" evidence="5">
        <dbReference type="Rhea" id="RHEA:17399"/>
    </physiologicalReaction>
</comment>
<dbReference type="GO" id="GO:0032787">
    <property type="term" value="P:monocarboxylic acid metabolic process"/>
    <property type="evidence" value="ECO:0007669"/>
    <property type="project" value="UniProtKB-ARBA"/>
</dbReference>
<dbReference type="Gene3D" id="3.40.50.720">
    <property type="entry name" value="NAD(P)-binding Rossmann-like Domain"/>
    <property type="match status" value="1"/>
</dbReference>
<dbReference type="RefSeq" id="WP_007319408.1">
    <property type="nucleotide sequence ID" value="NZ_BAEH01000105.1"/>
</dbReference>
<feature type="domain" description="Ketoreductase" evidence="6">
    <location>
        <begin position="8"/>
        <end position="194"/>
    </location>
</feature>
<evidence type="ECO:0000256" key="1">
    <source>
        <dbReference type="ARBA" id="ARBA00004191"/>
    </source>
</evidence>
<dbReference type="InterPro" id="IPR020904">
    <property type="entry name" value="Sc_DH/Rdtase_CS"/>
</dbReference>
<evidence type="ECO:0000256" key="2">
    <source>
        <dbReference type="ARBA" id="ARBA00006484"/>
    </source>
</evidence>
<evidence type="ECO:0000256" key="4">
    <source>
        <dbReference type="ARBA" id="ARBA00040781"/>
    </source>
</evidence>
<gene>
    <name evidence="7" type="ORF">GOEFS_105_00840</name>
</gene>
<evidence type="ECO:0000259" key="6">
    <source>
        <dbReference type="SMART" id="SM00822"/>
    </source>
</evidence>
<dbReference type="PANTHER" id="PTHR42879">
    <property type="entry name" value="3-OXOACYL-(ACYL-CARRIER-PROTEIN) REDUCTASE"/>
    <property type="match status" value="1"/>
</dbReference>
<keyword evidence="3" id="KW-0964">Secreted</keyword>
<organism evidence="7 8">
    <name type="scientific">Gordonia effusa NBRC 100432</name>
    <dbReference type="NCBI Taxonomy" id="1077974"/>
    <lineage>
        <taxon>Bacteria</taxon>
        <taxon>Bacillati</taxon>
        <taxon>Actinomycetota</taxon>
        <taxon>Actinomycetes</taxon>
        <taxon>Mycobacteriales</taxon>
        <taxon>Gordoniaceae</taxon>
        <taxon>Gordonia</taxon>
    </lineage>
</organism>
<dbReference type="PANTHER" id="PTHR42879:SF2">
    <property type="entry name" value="3-OXOACYL-[ACYL-CARRIER-PROTEIN] REDUCTASE FABG"/>
    <property type="match status" value="1"/>
</dbReference>
<dbReference type="STRING" id="1077974.GOEFS_105_00840"/>
<dbReference type="EMBL" id="BAEH01000105">
    <property type="protein sequence ID" value="GAB20073.1"/>
    <property type="molecule type" value="Genomic_DNA"/>
</dbReference>
<dbReference type="AlphaFoldDB" id="H0R4S2"/>
<dbReference type="PRINTS" id="PR00080">
    <property type="entry name" value="SDRFAMILY"/>
</dbReference>
<evidence type="ECO:0000256" key="5">
    <source>
        <dbReference type="ARBA" id="ARBA00047400"/>
    </source>
</evidence>
<dbReference type="SUPFAM" id="SSF51735">
    <property type="entry name" value="NAD(P)-binding Rossmann-fold domains"/>
    <property type="match status" value="1"/>
</dbReference>
<dbReference type="Proteomes" id="UP000035034">
    <property type="component" value="Unassembled WGS sequence"/>
</dbReference>
<comment type="similarity">
    <text evidence="2">Belongs to the short-chain dehydrogenases/reductases (SDR) family.</text>
</comment>
<dbReference type="OrthoDB" id="7064009at2"/>
<evidence type="ECO:0000313" key="8">
    <source>
        <dbReference type="Proteomes" id="UP000035034"/>
    </source>
</evidence>